<name>A0A3B3SLC4_9TELE</name>
<evidence type="ECO:0000256" key="3">
    <source>
        <dbReference type="ARBA" id="ARBA00022692"/>
    </source>
</evidence>
<evidence type="ECO:0000256" key="5">
    <source>
        <dbReference type="ARBA" id="ARBA00022989"/>
    </source>
</evidence>
<dbReference type="GO" id="GO:0016020">
    <property type="term" value="C:membrane"/>
    <property type="evidence" value="ECO:0007669"/>
    <property type="project" value="UniProtKB-SubCell"/>
</dbReference>
<dbReference type="AlphaFoldDB" id="A0A3B3SLC4"/>
<sequence>LTPILSPVPSIPVLLAFSRPSPPLPLIHPFPFLSIAVCPLRCHYGWQGPLCDQCVTFPGCVHGSCTEPWKCVCDTNWGGLLCDKDLNYCGTHQPCKNGGTCANTEPNEYQCLCQEGFRGQPGPARAQPDTPHSPG</sequence>
<keyword evidence="2 9" id="KW-0245">EGF-like domain</keyword>
<dbReference type="Gene3D" id="2.10.25.10">
    <property type="entry name" value="Laminin"/>
    <property type="match status" value="2"/>
</dbReference>
<accession>A0A3B3SLC4</accession>
<dbReference type="GO" id="GO:0005112">
    <property type="term" value="F:Notch binding"/>
    <property type="evidence" value="ECO:0007669"/>
    <property type="project" value="TreeGrafter"/>
</dbReference>
<keyword evidence="3" id="KW-0812">Transmembrane</keyword>
<dbReference type="GO" id="GO:0005509">
    <property type="term" value="F:calcium ion binding"/>
    <property type="evidence" value="ECO:0007669"/>
    <property type="project" value="InterPro"/>
</dbReference>
<dbReference type="Proteomes" id="UP000261540">
    <property type="component" value="Unplaced"/>
</dbReference>
<dbReference type="InterPro" id="IPR000742">
    <property type="entry name" value="EGF"/>
</dbReference>
<dbReference type="PANTHER" id="PTHR24044:SF421">
    <property type="entry name" value="PROTEIN JAGGED-2"/>
    <property type="match status" value="1"/>
</dbReference>
<keyword evidence="5" id="KW-1133">Transmembrane helix</keyword>
<proteinExistence type="predicted"/>
<dbReference type="Pfam" id="PF21700">
    <property type="entry name" value="EGF_DL_JAG"/>
    <property type="match status" value="1"/>
</dbReference>
<evidence type="ECO:0000256" key="4">
    <source>
        <dbReference type="ARBA" id="ARBA00022737"/>
    </source>
</evidence>
<keyword evidence="12" id="KW-1185">Reference proteome</keyword>
<keyword evidence="6" id="KW-0472">Membrane</keyword>
<evidence type="ECO:0000256" key="1">
    <source>
        <dbReference type="ARBA" id="ARBA00004479"/>
    </source>
</evidence>
<dbReference type="PANTHER" id="PTHR24044">
    <property type="entry name" value="NOTCH LIGAND FAMILY MEMBER"/>
    <property type="match status" value="1"/>
</dbReference>
<evidence type="ECO:0000256" key="8">
    <source>
        <dbReference type="ARBA" id="ARBA00023180"/>
    </source>
</evidence>
<dbReference type="PROSITE" id="PS50026">
    <property type="entry name" value="EGF_3"/>
    <property type="match status" value="1"/>
</dbReference>
<dbReference type="SUPFAM" id="SSF57196">
    <property type="entry name" value="EGF/Laminin"/>
    <property type="match status" value="1"/>
</dbReference>
<dbReference type="GeneTree" id="ENSGT00940000166445"/>
<keyword evidence="4" id="KW-0677">Repeat</keyword>
<keyword evidence="8" id="KW-0325">Glycoprotein</keyword>
<comment type="caution">
    <text evidence="9">Lacks conserved residue(s) required for the propagation of feature annotation.</text>
</comment>
<dbReference type="SMART" id="SM00179">
    <property type="entry name" value="EGF_CA"/>
    <property type="match status" value="1"/>
</dbReference>
<evidence type="ECO:0000259" key="10">
    <source>
        <dbReference type="PROSITE" id="PS50026"/>
    </source>
</evidence>
<evidence type="ECO:0000256" key="9">
    <source>
        <dbReference type="PROSITE-ProRule" id="PRU00076"/>
    </source>
</evidence>
<dbReference type="Ensembl" id="ENSPKIT00000011673.1">
    <property type="protein sequence ID" value="ENSPKIP00000030841.1"/>
    <property type="gene ID" value="ENSPKIG00000011545.1"/>
</dbReference>
<organism evidence="11 12">
    <name type="scientific">Paramormyrops kingsleyae</name>
    <dbReference type="NCBI Taxonomy" id="1676925"/>
    <lineage>
        <taxon>Eukaryota</taxon>
        <taxon>Metazoa</taxon>
        <taxon>Chordata</taxon>
        <taxon>Craniata</taxon>
        <taxon>Vertebrata</taxon>
        <taxon>Euteleostomi</taxon>
        <taxon>Actinopterygii</taxon>
        <taxon>Neopterygii</taxon>
        <taxon>Teleostei</taxon>
        <taxon>Osteoglossocephala</taxon>
        <taxon>Osteoglossomorpha</taxon>
        <taxon>Osteoglossiformes</taxon>
        <taxon>Mormyridae</taxon>
        <taxon>Paramormyrops</taxon>
    </lineage>
</organism>
<comment type="subcellular location">
    <subcellularLocation>
        <location evidence="1">Membrane</location>
        <topology evidence="1">Single-pass type I membrane protein</topology>
    </subcellularLocation>
</comment>
<dbReference type="CDD" id="cd00054">
    <property type="entry name" value="EGF_CA"/>
    <property type="match status" value="1"/>
</dbReference>
<keyword evidence="7" id="KW-1015">Disulfide bond</keyword>
<dbReference type="InterPro" id="IPR001881">
    <property type="entry name" value="EGF-like_Ca-bd_dom"/>
</dbReference>
<evidence type="ECO:0000313" key="12">
    <source>
        <dbReference type="Proteomes" id="UP000261540"/>
    </source>
</evidence>
<feature type="domain" description="EGF-like" evidence="10">
    <location>
        <begin position="85"/>
        <end position="120"/>
    </location>
</feature>
<reference evidence="11" key="2">
    <citation type="submission" date="2025-09" db="UniProtKB">
        <authorList>
            <consortium name="Ensembl"/>
        </authorList>
    </citation>
    <scope>IDENTIFICATION</scope>
</reference>
<evidence type="ECO:0000256" key="7">
    <source>
        <dbReference type="ARBA" id="ARBA00023157"/>
    </source>
</evidence>
<evidence type="ECO:0000256" key="2">
    <source>
        <dbReference type="ARBA" id="ARBA00022536"/>
    </source>
</evidence>
<evidence type="ECO:0000256" key="6">
    <source>
        <dbReference type="ARBA" id="ARBA00023136"/>
    </source>
</evidence>
<dbReference type="Pfam" id="PF00008">
    <property type="entry name" value="EGF"/>
    <property type="match status" value="1"/>
</dbReference>
<dbReference type="InterPro" id="IPR050906">
    <property type="entry name" value="Notch_signaling"/>
</dbReference>
<dbReference type="FunFam" id="2.10.25.10:FF:000018">
    <property type="entry name" value="Delta-like 1"/>
    <property type="match status" value="1"/>
</dbReference>
<protein>
    <recommendedName>
        <fullName evidence="10">EGF-like domain-containing protein</fullName>
    </recommendedName>
</protein>
<dbReference type="SMART" id="SM00181">
    <property type="entry name" value="EGF"/>
    <property type="match status" value="2"/>
</dbReference>
<reference evidence="11" key="1">
    <citation type="submission" date="2025-08" db="UniProtKB">
        <authorList>
            <consortium name="Ensembl"/>
        </authorList>
    </citation>
    <scope>IDENTIFICATION</scope>
</reference>
<dbReference type="STRING" id="1676925.ENSPKIP00000030841"/>
<evidence type="ECO:0000313" key="11">
    <source>
        <dbReference type="Ensembl" id="ENSPKIP00000030841.1"/>
    </source>
</evidence>
<dbReference type="FunFam" id="2.10.25.10:FF:000294">
    <property type="entry name" value="Delta-like protein"/>
    <property type="match status" value="1"/>
</dbReference>